<comment type="caution">
    <text evidence="2">The sequence shown here is derived from an EMBL/GenBank/DDBJ whole genome shotgun (WGS) entry which is preliminary data.</text>
</comment>
<protein>
    <submittedName>
        <fullName evidence="2">CHAT domain-containing protein</fullName>
    </submittedName>
</protein>
<dbReference type="PANTHER" id="PTHR10098:SF112">
    <property type="entry name" value="SLR0380 PROTEIN"/>
    <property type="match status" value="1"/>
</dbReference>
<dbReference type="Pfam" id="PF12770">
    <property type="entry name" value="CHAT"/>
    <property type="match status" value="1"/>
</dbReference>
<reference evidence="2 3" key="1">
    <citation type="submission" date="2022-04" db="EMBL/GenBank/DDBJ databases">
        <title>Positive selection, recombination, and allopatry shape intraspecific diversity of widespread and dominant cyanobacteria.</title>
        <authorList>
            <person name="Wei J."/>
            <person name="Shu W."/>
            <person name="Hu C."/>
        </authorList>
    </citation>
    <scope>NUCLEOTIDE SEQUENCE [LARGE SCALE GENOMIC DNA]</scope>
    <source>
        <strain evidence="2 3">AS-A4</strain>
    </source>
</reference>
<evidence type="ECO:0000259" key="1">
    <source>
        <dbReference type="Pfam" id="PF12770"/>
    </source>
</evidence>
<dbReference type="SMART" id="SM00028">
    <property type="entry name" value="TPR"/>
    <property type="match status" value="6"/>
</dbReference>
<organism evidence="2 3">
    <name type="scientific">Stenomitos frigidus AS-A4</name>
    <dbReference type="NCBI Taxonomy" id="2933935"/>
    <lineage>
        <taxon>Bacteria</taxon>
        <taxon>Bacillati</taxon>
        <taxon>Cyanobacteriota</taxon>
        <taxon>Cyanophyceae</taxon>
        <taxon>Leptolyngbyales</taxon>
        <taxon>Leptolyngbyaceae</taxon>
        <taxon>Stenomitos</taxon>
    </lineage>
</organism>
<dbReference type="PANTHER" id="PTHR10098">
    <property type="entry name" value="RAPSYN-RELATED"/>
    <property type="match status" value="1"/>
</dbReference>
<keyword evidence="3" id="KW-1185">Reference proteome</keyword>
<dbReference type="SUPFAM" id="SSF48452">
    <property type="entry name" value="TPR-like"/>
    <property type="match status" value="2"/>
</dbReference>
<evidence type="ECO:0000313" key="2">
    <source>
        <dbReference type="EMBL" id="MEP1061911.1"/>
    </source>
</evidence>
<sequence length="887" mass="97371">MAVLLLAGGVELTGGRAEAKDNVCLRLSCRSNVISAYDQSVSTGETSEEAVQALIEPDGVYSSWHRQFQPVLTTVAPATDAAQLIKQGRSHYQAGQFAPAIAAWQQAATAYKEQGDALNQALVGSYLALAYQQSGNLDEAWRLINTSLTLLSSFNTSQSTRIRAQVFNAQGSLQFAQGQTEAALKTWQQTTALYQQLGDQPRWLGSLINQVQAQQALGLFLRARQTLDQVEQWLQQQPDSALKALGLRSLGNVLLAVGDVTTAEQVLEQSLMLLERKAPIGNVQSLNPSDDRSAILLSLGNVARAQNDVPTALKWYQAVDTNALPLTRTQALLNQLSLLPQASADTQALILVIQAQLEALPPSRASIYARINLAQSLLRSLDSINAAAQTLAVAVQHADGLADQRAKAYALGYLAHAYERTHQWAEAQTLTKQALLLAQSVNTPEIAYQWQWQLGRILNARGQRMEAIRAYEAAYQTLRSVRGDLTATSPDVQFSFRERVEPVYREFVALLLQSPSNANLKQAREVIESLRLAELDNFFRTACLEGQSVAIDTINQTDAAIVYPIILANRLEVILSLPNQPLRHYAVAVTQQTVETTIEQLRQNLEKPLTTPEGKQSGQHIYNWLMQPIAAELDQRSIKTLVFVLDGALRNVPMAAMYDGRQYLIERYGIAIAPSLQLLNPRSLQQQGLQTLAAGLSEARHGFGALSNVGSELNEIQAEVPSRVLLNQTFTSAALQDQIKQLPFPIVHLATHGQFSSDANETFVLAWDKPIKVTELASLLRSRDDLSENAIELLVLSACETATGDKRAALGLAGVAVQAGARSTIASLWSLDDESGARFMSQLYRQLVNAKVSKAEAVRQSQLALLRDPNFRHPRYWAPYVLLGNWL</sequence>
<name>A0ABV0KRR3_9CYAN</name>
<dbReference type="Gene3D" id="1.25.40.10">
    <property type="entry name" value="Tetratricopeptide repeat domain"/>
    <property type="match status" value="2"/>
</dbReference>
<dbReference type="InterPro" id="IPR011990">
    <property type="entry name" value="TPR-like_helical_dom_sf"/>
</dbReference>
<accession>A0ABV0KRR3</accession>
<dbReference type="Proteomes" id="UP001476950">
    <property type="component" value="Unassembled WGS sequence"/>
</dbReference>
<gene>
    <name evidence="2" type="ORF">NDI38_26410</name>
</gene>
<proteinExistence type="predicted"/>
<feature type="domain" description="CHAT" evidence="1">
    <location>
        <begin position="616"/>
        <end position="885"/>
    </location>
</feature>
<dbReference type="RefSeq" id="WP_190450199.1">
    <property type="nucleotide sequence ID" value="NZ_JAMPLM010000047.1"/>
</dbReference>
<evidence type="ECO:0000313" key="3">
    <source>
        <dbReference type="Proteomes" id="UP001476950"/>
    </source>
</evidence>
<dbReference type="InterPro" id="IPR019734">
    <property type="entry name" value="TPR_rpt"/>
</dbReference>
<dbReference type="EMBL" id="JAMPLM010000047">
    <property type="protein sequence ID" value="MEP1061911.1"/>
    <property type="molecule type" value="Genomic_DNA"/>
</dbReference>
<dbReference type="InterPro" id="IPR024983">
    <property type="entry name" value="CHAT_dom"/>
</dbReference>